<feature type="compositionally biased region" description="Basic and acidic residues" evidence="1">
    <location>
        <begin position="30"/>
        <end position="41"/>
    </location>
</feature>
<dbReference type="EMBL" id="VSSQ01139748">
    <property type="protein sequence ID" value="MPN62146.1"/>
    <property type="molecule type" value="Genomic_DNA"/>
</dbReference>
<dbReference type="AlphaFoldDB" id="A0A645JF91"/>
<evidence type="ECO:0000256" key="1">
    <source>
        <dbReference type="SAM" id="MobiDB-lite"/>
    </source>
</evidence>
<organism evidence="2">
    <name type="scientific">bioreactor metagenome</name>
    <dbReference type="NCBI Taxonomy" id="1076179"/>
    <lineage>
        <taxon>unclassified sequences</taxon>
        <taxon>metagenomes</taxon>
        <taxon>ecological metagenomes</taxon>
    </lineage>
</organism>
<name>A0A645JF91_9ZZZZ</name>
<feature type="region of interest" description="Disordered" evidence="1">
    <location>
        <begin position="30"/>
        <end position="60"/>
    </location>
</feature>
<gene>
    <name evidence="2" type="ORF">SDC9_209893</name>
</gene>
<reference evidence="2" key="1">
    <citation type="submission" date="2019-08" db="EMBL/GenBank/DDBJ databases">
        <authorList>
            <person name="Kucharzyk K."/>
            <person name="Murdoch R.W."/>
            <person name="Higgins S."/>
            <person name="Loffler F."/>
        </authorList>
    </citation>
    <scope>NUCLEOTIDE SEQUENCE</scope>
</reference>
<protein>
    <submittedName>
        <fullName evidence="2">Uncharacterized protein</fullName>
    </submittedName>
</protein>
<sequence>MDSKISLLHIEDFVSEDKGLYVFLKLQPADHRSPYNSKDDANQNIGYSYPPVEYAGQQQN</sequence>
<comment type="caution">
    <text evidence="2">The sequence shown here is derived from an EMBL/GenBank/DDBJ whole genome shotgun (WGS) entry which is preliminary data.</text>
</comment>
<proteinExistence type="predicted"/>
<accession>A0A645JF91</accession>
<evidence type="ECO:0000313" key="2">
    <source>
        <dbReference type="EMBL" id="MPN62146.1"/>
    </source>
</evidence>